<dbReference type="Proteomes" id="UP000548673">
    <property type="component" value="Unassembled WGS sequence"/>
</dbReference>
<name>A0A853HEP0_CROSK</name>
<sequence>MMQEEVSDFVKGLGDRVAKISRKIKDEDSAIYQSESYIELIKDMVTSIAADFNEEMSQIEFEDNNLASLTLEDGIDYFMQGKRENTACSYLVCSAEKMCNHVGASFHLHGISAFCAIFFIAKHDLVKASQFLNLLMQPTMAAFRIDDVPRDAGRKGGRPEHPRKAEALKIGKAKWEQVEYASVNVVATTVKHQLDKKYTDAPSVAAIKKWLNSAGIAPKRSAR</sequence>
<accession>A0A853HEP0</accession>
<organism evidence="1 2">
    <name type="scientific">Cronobacter sakazakii</name>
    <name type="common">Enterobacter sakazakii</name>
    <dbReference type="NCBI Taxonomy" id="28141"/>
    <lineage>
        <taxon>Bacteria</taxon>
        <taxon>Pseudomonadati</taxon>
        <taxon>Pseudomonadota</taxon>
        <taxon>Gammaproteobacteria</taxon>
        <taxon>Enterobacterales</taxon>
        <taxon>Enterobacteriaceae</taxon>
        <taxon>Cronobacter</taxon>
    </lineage>
</organism>
<dbReference type="AlphaFoldDB" id="A0A853HEP0"/>
<evidence type="ECO:0000313" key="2">
    <source>
        <dbReference type="Proteomes" id="UP000548673"/>
    </source>
</evidence>
<reference evidence="1 2" key="1">
    <citation type="submission" date="2020-05" db="EMBL/GenBank/DDBJ databases">
        <title>The draft genome of Cronobacter sakazakii strain 145005.</title>
        <authorList>
            <person name="Yang J."/>
            <person name="Liu L."/>
            <person name="Feng Y."/>
            <person name="Zong Z."/>
        </authorList>
    </citation>
    <scope>NUCLEOTIDE SEQUENCE [LARGE SCALE GENOMIC DNA]</scope>
    <source>
        <strain evidence="1 2">145005</strain>
    </source>
</reference>
<evidence type="ECO:0000313" key="1">
    <source>
        <dbReference type="EMBL" id="NYV44341.1"/>
    </source>
</evidence>
<comment type="caution">
    <text evidence="1">The sequence shown here is derived from an EMBL/GenBank/DDBJ whole genome shotgun (WGS) entry which is preliminary data.</text>
</comment>
<proteinExistence type="predicted"/>
<dbReference type="RefSeq" id="WP_180208667.1">
    <property type="nucleotide sequence ID" value="NZ_JABTXY010000027.1"/>
</dbReference>
<protein>
    <submittedName>
        <fullName evidence="1">Uncharacterized protein</fullName>
    </submittedName>
</protein>
<dbReference type="EMBL" id="JABTXY010000027">
    <property type="protein sequence ID" value="NYV44341.1"/>
    <property type="molecule type" value="Genomic_DNA"/>
</dbReference>
<gene>
    <name evidence="1" type="ORF">HRR37_18680</name>
</gene>